<proteinExistence type="predicted"/>
<accession>A0A2P7B649</accession>
<reference evidence="2" key="1">
    <citation type="submission" date="2017-11" db="EMBL/GenBank/DDBJ databases">
        <authorList>
            <person name="Kuznetsova I."/>
            <person name="Sazanova A."/>
            <person name="Chirak E."/>
            <person name="Safronova V."/>
            <person name="Willems A."/>
        </authorList>
    </citation>
    <scope>NUCLEOTIDE SEQUENCE [LARGE SCALE GENOMIC DNA]</scope>
    <source>
        <strain evidence="2">CCBAU 03422</strain>
    </source>
</reference>
<evidence type="ECO:0000313" key="1">
    <source>
        <dbReference type="EMBL" id="PSH61944.1"/>
    </source>
</evidence>
<name>A0A2P7B649_9HYPH</name>
<gene>
    <name evidence="1" type="ORF">CU103_21770</name>
</gene>
<dbReference type="RefSeq" id="WP_106666117.1">
    <property type="nucleotide sequence ID" value="NZ_PGGM01000011.1"/>
</dbReference>
<keyword evidence="2" id="KW-1185">Reference proteome</keyword>
<dbReference type="AlphaFoldDB" id="A0A2P7B649"/>
<comment type="caution">
    <text evidence="1">The sequence shown here is derived from an EMBL/GenBank/DDBJ whole genome shotgun (WGS) entry which is preliminary data.</text>
</comment>
<dbReference type="Proteomes" id="UP000241764">
    <property type="component" value="Unassembled WGS sequence"/>
</dbReference>
<organism evidence="1 2">
    <name type="scientific">Phyllobacterium sophorae</name>
    <dbReference type="NCBI Taxonomy" id="1520277"/>
    <lineage>
        <taxon>Bacteria</taxon>
        <taxon>Pseudomonadati</taxon>
        <taxon>Pseudomonadota</taxon>
        <taxon>Alphaproteobacteria</taxon>
        <taxon>Hyphomicrobiales</taxon>
        <taxon>Phyllobacteriaceae</taxon>
        <taxon>Phyllobacterium</taxon>
    </lineage>
</organism>
<protein>
    <submittedName>
        <fullName evidence="1">Uncharacterized protein</fullName>
    </submittedName>
</protein>
<sequence length="72" mass="8265">MEFDKETINGSTDGYGRGATFVLTNGQVWVQTNDEDEYLHQFMPEVLLETADNVGKLKINDMNAWVDVKRIR</sequence>
<dbReference type="OrthoDB" id="5966441at2"/>
<dbReference type="EMBL" id="PGGM01000011">
    <property type="protein sequence ID" value="PSH61944.1"/>
    <property type="molecule type" value="Genomic_DNA"/>
</dbReference>
<evidence type="ECO:0000313" key="2">
    <source>
        <dbReference type="Proteomes" id="UP000241764"/>
    </source>
</evidence>